<dbReference type="InterPro" id="IPR001304">
    <property type="entry name" value="C-type_lectin-like"/>
</dbReference>
<dbReference type="Pfam" id="PF00059">
    <property type="entry name" value="Lectin_C"/>
    <property type="match status" value="1"/>
</dbReference>
<evidence type="ECO:0000313" key="3">
    <source>
        <dbReference type="EMBL" id="OXA54051.1"/>
    </source>
</evidence>
<accession>A0A226EB81</accession>
<dbReference type="PANTHER" id="PTHR22803">
    <property type="entry name" value="MANNOSE, PHOSPHOLIPASE, LECTIN RECEPTOR RELATED"/>
    <property type="match status" value="1"/>
</dbReference>
<dbReference type="CDD" id="cd00037">
    <property type="entry name" value="CLECT"/>
    <property type="match status" value="1"/>
</dbReference>
<comment type="caution">
    <text evidence="3">The sequence shown here is derived from an EMBL/GenBank/DDBJ whole genome shotgun (WGS) entry which is preliminary data.</text>
</comment>
<dbReference type="InterPro" id="IPR016187">
    <property type="entry name" value="CTDL_fold"/>
</dbReference>
<dbReference type="PROSITE" id="PS50041">
    <property type="entry name" value="C_TYPE_LECTIN_2"/>
    <property type="match status" value="1"/>
</dbReference>
<evidence type="ECO:0000313" key="4">
    <source>
        <dbReference type="Proteomes" id="UP000198287"/>
    </source>
</evidence>
<reference evidence="3 4" key="1">
    <citation type="submission" date="2015-12" db="EMBL/GenBank/DDBJ databases">
        <title>The genome of Folsomia candida.</title>
        <authorList>
            <person name="Faddeeva A."/>
            <person name="Derks M.F."/>
            <person name="Anvar Y."/>
            <person name="Smit S."/>
            <person name="Van Straalen N."/>
            <person name="Roelofs D."/>
        </authorList>
    </citation>
    <scope>NUCLEOTIDE SEQUENCE [LARGE SCALE GENOMIC DNA]</scope>
    <source>
        <strain evidence="3 4">VU population</strain>
        <tissue evidence="3">Whole body</tissue>
    </source>
</reference>
<dbReference type="OrthoDB" id="6746664at2759"/>
<protein>
    <submittedName>
        <fullName evidence="3">Conglutinin</fullName>
    </submittedName>
</protein>
<gene>
    <name evidence="3" type="ORF">Fcan01_10679</name>
</gene>
<organism evidence="3 4">
    <name type="scientific">Folsomia candida</name>
    <name type="common">Springtail</name>
    <dbReference type="NCBI Taxonomy" id="158441"/>
    <lineage>
        <taxon>Eukaryota</taxon>
        <taxon>Metazoa</taxon>
        <taxon>Ecdysozoa</taxon>
        <taxon>Arthropoda</taxon>
        <taxon>Hexapoda</taxon>
        <taxon>Collembola</taxon>
        <taxon>Entomobryomorpha</taxon>
        <taxon>Isotomoidea</taxon>
        <taxon>Isotomidae</taxon>
        <taxon>Proisotominae</taxon>
        <taxon>Folsomia</taxon>
    </lineage>
</organism>
<feature type="chain" id="PRO_5012262799" evidence="1">
    <location>
        <begin position="23"/>
        <end position="277"/>
    </location>
</feature>
<keyword evidence="4" id="KW-1185">Reference proteome</keyword>
<sequence>MTLTAYFVAAVILCQVFEQATAISCGGDWISFEDSKCLRFYDNFETKEVAEETCASIPTEPLNIALNDTHFVWRDGDWMSFTNWDDGFPTNQTVNLCMEMSPKAGRQAEVDATEDGKWKDVPCSKRNLVVCEKKPMLTVPELQEILFQLRDNPVPIGFIYVQLPFHPSPQTLWPNLIWRNVYTSTYSGLFFRTEGGTAAPFGTVQTESSNRLRMSSVSYATTTSYPTSINVPTSGWSGYVMSGENPTTSSAYDGLRFQNSGTETRPRNAAVRIWERI</sequence>
<feature type="domain" description="C-type lectin" evidence="2">
    <location>
        <begin position="64"/>
        <end position="132"/>
    </location>
</feature>
<dbReference type="InterPro" id="IPR016186">
    <property type="entry name" value="C-type_lectin-like/link_sf"/>
</dbReference>
<evidence type="ECO:0000256" key="1">
    <source>
        <dbReference type="SAM" id="SignalP"/>
    </source>
</evidence>
<dbReference type="Gene3D" id="3.10.100.10">
    <property type="entry name" value="Mannose-Binding Protein A, subunit A"/>
    <property type="match status" value="1"/>
</dbReference>
<dbReference type="SMART" id="SM00034">
    <property type="entry name" value="CLECT"/>
    <property type="match status" value="1"/>
</dbReference>
<dbReference type="AlphaFoldDB" id="A0A226EB81"/>
<dbReference type="SUPFAM" id="SSF56436">
    <property type="entry name" value="C-type lectin-like"/>
    <property type="match status" value="1"/>
</dbReference>
<dbReference type="InterPro" id="IPR050111">
    <property type="entry name" value="C-type_lectin/snaclec_domain"/>
</dbReference>
<dbReference type="EMBL" id="LNIX01000005">
    <property type="protein sequence ID" value="OXA54051.1"/>
    <property type="molecule type" value="Genomic_DNA"/>
</dbReference>
<feature type="signal peptide" evidence="1">
    <location>
        <begin position="1"/>
        <end position="22"/>
    </location>
</feature>
<keyword evidence="1" id="KW-0732">Signal</keyword>
<evidence type="ECO:0000259" key="2">
    <source>
        <dbReference type="PROSITE" id="PS50041"/>
    </source>
</evidence>
<proteinExistence type="predicted"/>
<name>A0A226EB81_FOLCA</name>
<dbReference type="Proteomes" id="UP000198287">
    <property type="component" value="Unassembled WGS sequence"/>
</dbReference>